<organism evidence="5 6">
    <name type="scientific">Mytilus galloprovincialis</name>
    <name type="common">Mediterranean mussel</name>
    <dbReference type="NCBI Taxonomy" id="29158"/>
    <lineage>
        <taxon>Eukaryota</taxon>
        <taxon>Metazoa</taxon>
        <taxon>Spiralia</taxon>
        <taxon>Lophotrochozoa</taxon>
        <taxon>Mollusca</taxon>
        <taxon>Bivalvia</taxon>
        <taxon>Autobranchia</taxon>
        <taxon>Pteriomorphia</taxon>
        <taxon>Mytilida</taxon>
        <taxon>Mytiloidea</taxon>
        <taxon>Mytilidae</taxon>
        <taxon>Mytilinae</taxon>
        <taxon>Mytilus</taxon>
    </lineage>
</organism>
<dbReference type="OrthoDB" id="6055967at2759"/>
<dbReference type="Pfam" id="PF00431">
    <property type="entry name" value="CUB"/>
    <property type="match status" value="1"/>
</dbReference>
<dbReference type="SUPFAM" id="SSF49854">
    <property type="entry name" value="Spermadhesin, CUB domain"/>
    <property type="match status" value="1"/>
</dbReference>
<evidence type="ECO:0000313" key="5">
    <source>
        <dbReference type="EMBL" id="VDI69788.1"/>
    </source>
</evidence>
<protein>
    <recommendedName>
        <fullName evidence="4">CUB domain-containing protein</fullName>
    </recommendedName>
</protein>
<dbReference type="InterPro" id="IPR000859">
    <property type="entry name" value="CUB_dom"/>
</dbReference>
<dbReference type="EMBL" id="UYJE01009074">
    <property type="protein sequence ID" value="VDI69788.1"/>
    <property type="molecule type" value="Genomic_DNA"/>
</dbReference>
<comment type="caution">
    <text evidence="3">Lacks conserved residue(s) required for the propagation of feature annotation.</text>
</comment>
<keyword evidence="2" id="KW-1015">Disulfide bond</keyword>
<dbReference type="PROSITE" id="PS01180">
    <property type="entry name" value="CUB"/>
    <property type="match status" value="1"/>
</dbReference>
<dbReference type="InterPro" id="IPR035914">
    <property type="entry name" value="Sperma_CUB_dom_sf"/>
</dbReference>
<dbReference type="CDD" id="cd00041">
    <property type="entry name" value="CUB"/>
    <property type="match status" value="1"/>
</dbReference>
<dbReference type="Proteomes" id="UP000596742">
    <property type="component" value="Unassembled WGS sequence"/>
</dbReference>
<evidence type="ECO:0000313" key="6">
    <source>
        <dbReference type="Proteomes" id="UP000596742"/>
    </source>
</evidence>
<evidence type="ECO:0000259" key="4">
    <source>
        <dbReference type="PROSITE" id="PS01180"/>
    </source>
</evidence>
<dbReference type="FunFam" id="2.60.120.290:FF:000005">
    <property type="entry name" value="Procollagen C-endopeptidase enhancer 1"/>
    <property type="match status" value="1"/>
</dbReference>
<sequence length="389" mass="43029">MFLVEHNNTKMKFGFVFFIVCAGAVRIQQVENTLQCKAGDGICKQMCAVDEEDTGSCCNINRCCQPRTCNDTILYAQCKARNGENKPMCEVNEQDTGIGPFCNDNRCCEPTTCIDEIDCNCKVGCDSEKEREDQNGLCCKSMKCCKTCNDTRQCKAEGGICKQTCAVDEEDTGPCCRHSYRCCQTPTCNDSLQYAQCKAKHGESKPVCNVNEQDTGIGPFCNENRCCEPPTCIAKVDCNCKSPGFRCYKINEYLDIAGNCSGSNTCCKPCCLTCGGTFNGPEGSFTSPNYPSYYCNNHICRYTIKVEEGSKVMLNFTFFYLEPNMWGDFTDTVQVYDGEISTATLMATLDGGPFEGLEFNSTSNKMTLIFKSDYIGGYPGLSAIYKTLK</sequence>
<evidence type="ECO:0000256" key="3">
    <source>
        <dbReference type="PROSITE-ProRule" id="PRU00059"/>
    </source>
</evidence>
<dbReference type="AlphaFoldDB" id="A0A8B6GX15"/>
<evidence type="ECO:0000256" key="2">
    <source>
        <dbReference type="ARBA" id="ARBA00023157"/>
    </source>
</evidence>
<keyword evidence="1" id="KW-0677">Repeat</keyword>
<dbReference type="SMART" id="SM00042">
    <property type="entry name" value="CUB"/>
    <property type="match status" value="1"/>
</dbReference>
<keyword evidence="6" id="KW-1185">Reference proteome</keyword>
<gene>
    <name evidence="5" type="ORF">MGAL_10B058445</name>
</gene>
<accession>A0A8B6GX15</accession>
<feature type="domain" description="CUB" evidence="4">
    <location>
        <begin position="274"/>
        <end position="388"/>
    </location>
</feature>
<name>A0A8B6GX15_MYTGA</name>
<comment type="caution">
    <text evidence="5">The sequence shown here is derived from an EMBL/GenBank/DDBJ whole genome shotgun (WGS) entry which is preliminary data.</text>
</comment>
<proteinExistence type="predicted"/>
<dbReference type="PANTHER" id="PTHR24251">
    <property type="entry name" value="OVOCHYMASE-RELATED"/>
    <property type="match status" value="1"/>
</dbReference>
<reference evidence="5" key="1">
    <citation type="submission" date="2018-11" db="EMBL/GenBank/DDBJ databases">
        <authorList>
            <person name="Alioto T."/>
            <person name="Alioto T."/>
        </authorList>
    </citation>
    <scope>NUCLEOTIDE SEQUENCE</scope>
</reference>
<dbReference type="Gene3D" id="2.60.120.290">
    <property type="entry name" value="Spermadhesin, CUB domain"/>
    <property type="match status" value="1"/>
</dbReference>
<evidence type="ECO:0000256" key="1">
    <source>
        <dbReference type="ARBA" id="ARBA00022737"/>
    </source>
</evidence>